<evidence type="ECO:0000313" key="2">
    <source>
        <dbReference type="EMBL" id="GFN06484.1"/>
    </source>
</evidence>
<comment type="caution">
    <text evidence="2">The sequence shown here is derived from an EMBL/GenBank/DDBJ whole genome shotgun (WGS) entry which is preliminary data.</text>
</comment>
<sequence>MAGFGSAGAAVALCVESRVTEASAAVVNPTAGVVVRTFVRGLRCDAKTGISFRGPPTGLAVGFGRNGRLSYGPDARVRTDSPRFCVWVPGSELLVGQHGFGRGDRETRFASGRYGSPDRAR</sequence>
<proteinExistence type="predicted"/>
<dbReference type="EMBL" id="BLWD01000001">
    <property type="protein sequence ID" value="GFN06484.1"/>
    <property type="molecule type" value="Genomic_DNA"/>
</dbReference>
<reference evidence="2 3" key="1">
    <citation type="submission" date="2020-05" db="EMBL/GenBank/DDBJ databases">
        <title>Whole genome shotgun sequence of Streptomyces microflavus NBRC 13062.</title>
        <authorList>
            <person name="Komaki H."/>
            <person name="Tamura T."/>
        </authorList>
    </citation>
    <scope>NUCLEOTIDE SEQUENCE [LARGE SCALE GENOMIC DNA]</scope>
    <source>
        <strain evidence="2 3">NBRC 13062</strain>
    </source>
</reference>
<dbReference type="Proteomes" id="UP000498740">
    <property type="component" value="Unassembled WGS sequence"/>
</dbReference>
<protein>
    <submittedName>
        <fullName evidence="2">Uncharacterized protein</fullName>
    </submittedName>
</protein>
<gene>
    <name evidence="2" type="ORF">Smic_50400</name>
</gene>
<evidence type="ECO:0000313" key="3">
    <source>
        <dbReference type="Proteomes" id="UP000498740"/>
    </source>
</evidence>
<feature type="region of interest" description="Disordered" evidence="1">
    <location>
        <begin position="99"/>
        <end position="121"/>
    </location>
</feature>
<organism evidence="2 3">
    <name type="scientific">Streptomyces microflavus</name>
    <name type="common">Streptomyces lipmanii</name>
    <dbReference type="NCBI Taxonomy" id="1919"/>
    <lineage>
        <taxon>Bacteria</taxon>
        <taxon>Bacillati</taxon>
        <taxon>Actinomycetota</taxon>
        <taxon>Actinomycetes</taxon>
        <taxon>Kitasatosporales</taxon>
        <taxon>Streptomycetaceae</taxon>
        <taxon>Streptomyces</taxon>
    </lineage>
</organism>
<accession>A0A7J0CX55</accession>
<name>A0A7J0CX55_STRMI</name>
<dbReference type="AlphaFoldDB" id="A0A7J0CX55"/>
<evidence type="ECO:0000256" key="1">
    <source>
        <dbReference type="SAM" id="MobiDB-lite"/>
    </source>
</evidence>